<proteinExistence type="predicted"/>
<evidence type="ECO:0000313" key="1">
    <source>
        <dbReference type="EMBL" id="CAL5989192.1"/>
    </source>
</evidence>
<dbReference type="Proteomes" id="UP001642409">
    <property type="component" value="Unassembled WGS sequence"/>
</dbReference>
<comment type="caution">
    <text evidence="1">The sequence shown here is derived from an EMBL/GenBank/DDBJ whole genome shotgun (WGS) entry which is preliminary data.</text>
</comment>
<sequence>MTIFNIVIVSNQLEMIPQLYAYLIYLKLRFGLYRQYIKAQVWFELFWKGEMVNHYTSVQMQINDKSEYYRSTYLVNDLLEIWNSVQFVQDHFCQRFDSRSGLFLISYNYVIYCVIFTN</sequence>
<reference evidence="1 2" key="1">
    <citation type="submission" date="2024-07" db="EMBL/GenBank/DDBJ databases">
        <authorList>
            <person name="Akdeniz Z."/>
        </authorList>
    </citation>
    <scope>NUCLEOTIDE SEQUENCE [LARGE SCALE GENOMIC DNA]</scope>
</reference>
<protein>
    <submittedName>
        <fullName evidence="1">Hypothetical_protein</fullName>
    </submittedName>
</protein>
<dbReference type="EMBL" id="CAXDID020000023">
    <property type="protein sequence ID" value="CAL5989192.1"/>
    <property type="molecule type" value="Genomic_DNA"/>
</dbReference>
<keyword evidence="2" id="KW-1185">Reference proteome</keyword>
<name>A0ABP1HB59_9EUKA</name>
<organism evidence="1 2">
    <name type="scientific">Hexamita inflata</name>
    <dbReference type="NCBI Taxonomy" id="28002"/>
    <lineage>
        <taxon>Eukaryota</taxon>
        <taxon>Metamonada</taxon>
        <taxon>Diplomonadida</taxon>
        <taxon>Hexamitidae</taxon>
        <taxon>Hexamitinae</taxon>
        <taxon>Hexamita</taxon>
    </lineage>
</organism>
<gene>
    <name evidence="1" type="ORF">HINF_LOCUS10743</name>
</gene>
<evidence type="ECO:0000313" key="2">
    <source>
        <dbReference type="Proteomes" id="UP001642409"/>
    </source>
</evidence>
<accession>A0ABP1HB59</accession>